<keyword evidence="3" id="KW-1185">Reference proteome</keyword>
<feature type="transmembrane region" description="Helical" evidence="1">
    <location>
        <begin position="20"/>
        <end position="45"/>
    </location>
</feature>
<evidence type="ECO:0000256" key="1">
    <source>
        <dbReference type="SAM" id="Phobius"/>
    </source>
</evidence>
<accession>A0ABX0V4G2</accession>
<evidence type="ECO:0000313" key="3">
    <source>
        <dbReference type="Proteomes" id="UP001429580"/>
    </source>
</evidence>
<protein>
    <submittedName>
        <fullName evidence="2">Uncharacterized protein</fullName>
    </submittedName>
</protein>
<comment type="caution">
    <text evidence="2">The sequence shown here is derived from an EMBL/GenBank/DDBJ whole genome shotgun (WGS) entry which is preliminary data.</text>
</comment>
<sequence>MSQAVPSKRQVSRHLFRYGVEIIVLVVIAGCAVLAAAGPSLYLVLSNGG</sequence>
<evidence type="ECO:0000313" key="2">
    <source>
        <dbReference type="EMBL" id="NIJ60038.1"/>
    </source>
</evidence>
<keyword evidence="1" id="KW-0812">Transmembrane</keyword>
<dbReference type="EMBL" id="JAASQI010000012">
    <property type="protein sequence ID" value="NIJ60038.1"/>
    <property type="molecule type" value="Genomic_DNA"/>
</dbReference>
<dbReference type="RefSeq" id="WP_158004471.1">
    <property type="nucleotide sequence ID" value="NZ_JAASQI010000012.1"/>
</dbReference>
<name>A0ABX0V4G2_9HYPH</name>
<keyword evidence="1" id="KW-0472">Membrane</keyword>
<organism evidence="2 3">
    <name type="scientific">Pseudochelatococcus lubricantis</name>
    <dbReference type="NCBI Taxonomy" id="1538102"/>
    <lineage>
        <taxon>Bacteria</taxon>
        <taxon>Pseudomonadati</taxon>
        <taxon>Pseudomonadota</taxon>
        <taxon>Alphaproteobacteria</taxon>
        <taxon>Hyphomicrobiales</taxon>
        <taxon>Chelatococcaceae</taxon>
        <taxon>Pseudochelatococcus</taxon>
    </lineage>
</organism>
<dbReference type="Proteomes" id="UP001429580">
    <property type="component" value="Unassembled WGS sequence"/>
</dbReference>
<gene>
    <name evidence="2" type="ORF">FHS82_003901</name>
</gene>
<proteinExistence type="predicted"/>
<reference evidence="2 3" key="1">
    <citation type="submission" date="2020-03" db="EMBL/GenBank/DDBJ databases">
        <title>Genomic Encyclopedia of Type Strains, Phase IV (KMG-IV): sequencing the most valuable type-strain genomes for metagenomic binning, comparative biology and taxonomic classification.</title>
        <authorList>
            <person name="Goeker M."/>
        </authorList>
    </citation>
    <scope>NUCLEOTIDE SEQUENCE [LARGE SCALE GENOMIC DNA]</scope>
    <source>
        <strain evidence="2 3">DSM 103870</strain>
    </source>
</reference>
<keyword evidence="1" id="KW-1133">Transmembrane helix</keyword>